<dbReference type="Pfam" id="PF00535">
    <property type="entry name" value="Glycos_transf_2"/>
    <property type="match status" value="1"/>
</dbReference>
<comment type="caution">
    <text evidence="2">The sequence shown here is derived from an EMBL/GenBank/DDBJ whole genome shotgun (WGS) entry which is preliminary data.</text>
</comment>
<dbReference type="OrthoDB" id="9801954at2"/>
<dbReference type="Gene3D" id="3.90.550.10">
    <property type="entry name" value="Spore Coat Polysaccharide Biosynthesis Protein SpsA, Chain A"/>
    <property type="match status" value="1"/>
</dbReference>
<dbReference type="InterPro" id="IPR001173">
    <property type="entry name" value="Glyco_trans_2-like"/>
</dbReference>
<dbReference type="AlphaFoldDB" id="A0A4R6I4P3"/>
<dbReference type="Proteomes" id="UP000295150">
    <property type="component" value="Unassembled WGS sequence"/>
</dbReference>
<keyword evidence="2" id="KW-0808">Transferase</keyword>
<dbReference type="InterPro" id="IPR029044">
    <property type="entry name" value="Nucleotide-diphossugar_trans"/>
</dbReference>
<organism evidence="2 3">
    <name type="scientific">Halomonas ventosae</name>
    <dbReference type="NCBI Taxonomy" id="229007"/>
    <lineage>
        <taxon>Bacteria</taxon>
        <taxon>Pseudomonadati</taxon>
        <taxon>Pseudomonadota</taxon>
        <taxon>Gammaproteobacteria</taxon>
        <taxon>Oceanospirillales</taxon>
        <taxon>Halomonadaceae</taxon>
        <taxon>Halomonas</taxon>
    </lineage>
</organism>
<dbReference type="CDD" id="cd00761">
    <property type="entry name" value="Glyco_tranf_GTA_type"/>
    <property type="match status" value="1"/>
</dbReference>
<dbReference type="RefSeq" id="WP_133481109.1">
    <property type="nucleotide sequence ID" value="NZ_SNWH01000001.1"/>
</dbReference>
<name>A0A4R6I4P3_9GAMM</name>
<evidence type="ECO:0000259" key="1">
    <source>
        <dbReference type="Pfam" id="PF00535"/>
    </source>
</evidence>
<dbReference type="PANTHER" id="PTHR22916:SF3">
    <property type="entry name" value="UDP-GLCNAC:BETAGAL BETA-1,3-N-ACETYLGLUCOSAMINYLTRANSFERASE-LIKE PROTEIN 1"/>
    <property type="match status" value="1"/>
</dbReference>
<dbReference type="SUPFAM" id="SSF53448">
    <property type="entry name" value="Nucleotide-diphospho-sugar transferases"/>
    <property type="match status" value="1"/>
</dbReference>
<accession>A0A4R6I4P3</accession>
<sequence length="347" mass="39864">MKLLSIIVPFHNSAKKCERLLETLSNCADDSVELILVDDGSGDDTLDILQNFKRNAHCSVTIISQENKGPGGARNAGLDVAKGTYLWLVDSDDNIDLDAALFLLKENIIKDPDFIDFNIFSRGSRFSSMELPSGLYSSGERLFKNFGRIFSKIFHSRLFNRCNIRYSEFCIYEDNALLFILPHFVDRFVVSDICAYVHQEEYFSVTRGKQSDRYFDRMLTACWGYSFGAGMSQNITIKKAMDDKFVGLYLVNTGGLSRVPIVKWLEKMRVMRKFREDSILMGVGASTRRVKEVLEERGVSKKFKFVFVMLYLFSRCMPSQRSYFEKKRMSAWGRPFSPPNIVPVRIE</sequence>
<proteinExistence type="predicted"/>
<keyword evidence="3" id="KW-1185">Reference proteome</keyword>
<dbReference type="GO" id="GO:0016758">
    <property type="term" value="F:hexosyltransferase activity"/>
    <property type="evidence" value="ECO:0007669"/>
    <property type="project" value="UniProtKB-ARBA"/>
</dbReference>
<evidence type="ECO:0000313" key="2">
    <source>
        <dbReference type="EMBL" id="TDO16632.1"/>
    </source>
</evidence>
<gene>
    <name evidence="2" type="ORF">DFO68_101160</name>
</gene>
<reference evidence="2 3" key="1">
    <citation type="submission" date="2019-03" db="EMBL/GenBank/DDBJ databases">
        <title>Freshwater and sediment microbial communities from various areas in North America, analyzing microbe dynamics in response to fracking.</title>
        <authorList>
            <person name="Lamendella R."/>
        </authorList>
    </citation>
    <scope>NUCLEOTIDE SEQUENCE [LARGE SCALE GENOMIC DNA]</scope>
    <source>
        <strain evidence="2 3">1_TX</strain>
    </source>
</reference>
<evidence type="ECO:0000313" key="3">
    <source>
        <dbReference type="Proteomes" id="UP000295150"/>
    </source>
</evidence>
<protein>
    <submittedName>
        <fullName evidence="2">Glycosyl transferase family 2</fullName>
    </submittedName>
</protein>
<dbReference type="EMBL" id="SNWH01000001">
    <property type="protein sequence ID" value="TDO16632.1"/>
    <property type="molecule type" value="Genomic_DNA"/>
</dbReference>
<dbReference type="PANTHER" id="PTHR22916">
    <property type="entry name" value="GLYCOSYLTRANSFERASE"/>
    <property type="match status" value="1"/>
</dbReference>
<feature type="domain" description="Glycosyltransferase 2-like" evidence="1">
    <location>
        <begin position="5"/>
        <end position="161"/>
    </location>
</feature>